<dbReference type="CDD" id="cd06121">
    <property type="entry name" value="cupin_YML079wp"/>
    <property type="match status" value="1"/>
</dbReference>
<evidence type="ECO:0000313" key="3">
    <source>
        <dbReference type="Proteomes" id="UP000007319"/>
    </source>
</evidence>
<dbReference type="KEGG" id="abs:AZOBR_p1130155"/>
<dbReference type="InterPro" id="IPR014710">
    <property type="entry name" value="RmlC-like_jellyroll"/>
</dbReference>
<dbReference type="InterPro" id="IPR039935">
    <property type="entry name" value="YML079W-like"/>
</dbReference>
<gene>
    <name evidence="2" type="ORF">AZOBR_p1130155</name>
</gene>
<dbReference type="Gene3D" id="3.40.30.10">
    <property type="entry name" value="Glutaredoxin"/>
    <property type="match status" value="1"/>
</dbReference>
<dbReference type="PANTHER" id="PTHR33387:SF3">
    <property type="entry name" value="DUF985 DOMAIN-CONTAINING PROTEIN"/>
    <property type="match status" value="1"/>
</dbReference>
<proteinExistence type="predicted"/>
<protein>
    <recommendedName>
        <fullName evidence="1">GST N-terminal domain-containing protein</fullName>
    </recommendedName>
</protein>
<dbReference type="Pfam" id="PF06172">
    <property type="entry name" value="Cupin_5"/>
    <property type="match status" value="1"/>
</dbReference>
<feature type="domain" description="GST N-terminal" evidence="1">
    <location>
        <begin position="1"/>
        <end position="80"/>
    </location>
</feature>
<dbReference type="PANTHER" id="PTHR33387">
    <property type="entry name" value="RMLC-LIKE JELLY ROLL FOLD PROTEIN"/>
    <property type="match status" value="1"/>
</dbReference>
<dbReference type="CDD" id="cd03205">
    <property type="entry name" value="GST_C_6"/>
    <property type="match status" value="1"/>
</dbReference>
<dbReference type="Proteomes" id="UP000007319">
    <property type="component" value="Plasmid AZOBR_p1"/>
</dbReference>
<dbReference type="Pfam" id="PF13410">
    <property type="entry name" value="GST_C_2"/>
    <property type="match status" value="1"/>
</dbReference>
<name>A0A9P1NPF9_9PROT</name>
<dbReference type="SUPFAM" id="SSF47616">
    <property type="entry name" value="GST C-terminal domain-like"/>
    <property type="match status" value="1"/>
</dbReference>
<dbReference type="RefSeq" id="WP_014198388.1">
    <property type="nucleotide sequence ID" value="NC_016594.1"/>
</dbReference>
<accession>A0A9P1NPF9</accession>
<geneLocation type="plasmid" evidence="2 3">
    <name>AZOBR_p1</name>
</geneLocation>
<dbReference type="SUPFAM" id="SSF51182">
    <property type="entry name" value="RmlC-like cupins"/>
    <property type="match status" value="1"/>
</dbReference>
<dbReference type="InterPro" id="IPR011051">
    <property type="entry name" value="RmlC_Cupin_sf"/>
</dbReference>
<reference evidence="2 3" key="1">
    <citation type="journal article" date="2011" name="PLoS Genet.">
        <title>Azospirillum genomes reveal transition of bacteria from aquatic to terrestrial environments.</title>
        <authorList>
            <person name="Wisniewski-Dye F."/>
            <person name="Borziak K."/>
            <person name="Khalsa-Moyers G."/>
            <person name="Alexandre G."/>
            <person name="Sukharnikov L.O."/>
            <person name="Wuichet K."/>
            <person name="Hurst G.B."/>
            <person name="McDonald W.H."/>
            <person name="Robertson J.S."/>
            <person name="Barbe V."/>
            <person name="Calteau A."/>
            <person name="Rouy Z."/>
            <person name="Mangenot S."/>
            <person name="Prigent-Combaret C."/>
            <person name="Normand P."/>
            <person name="Boyer M."/>
            <person name="Siguier P."/>
            <person name="Dessaux Y."/>
            <person name="Elmerich C."/>
            <person name="Condemine G."/>
            <person name="Krishnen G."/>
            <person name="Kennedy I."/>
            <person name="Paterson A.H."/>
            <person name="Gonzalez V."/>
            <person name="Mavingui P."/>
            <person name="Zhulin I.B."/>
        </authorList>
    </citation>
    <scope>NUCLEOTIDE SEQUENCE [LARGE SCALE GENOMIC DNA]</scope>
    <source>
        <strain evidence="2 3">Sp245</strain>
    </source>
</reference>
<dbReference type="InterPro" id="IPR036249">
    <property type="entry name" value="Thioredoxin-like_sf"/>
</dbReference>
<evidence type="ECO:0000259" key="1">
    <source>
        <dbReference type="PROSITE" id="PS50404"/>
    </source>
</evidence>
<keyword evidence="3" id="KW-1185">Reference proteome</keyword>
<dbReference type="Gene3D" id="1.20.1050.10">
    <property type="match status" value="1"/>
</dbReference>
<dbReference type="InterPro" id="IPR004045">
    <property type="entry name" value="Glutathione_S-Trfase_N"/>
</dbReference>
<dbReference type="Pfam" id="PF13409">
    <property type="entry name" value="GST_N_2"/>
    <property type="match status" value="1"/>
</dbReference>
<dbReference type="EMBL" id="HE577328">
    <property type="protein sequence ID" value="CCD00932.1"/>
    <property type="molecule type" value="Genomic_DNA"/>
</dbReference>
<evidence type="ECO:0000313" key="2">
    <source>
        <dbReference type="EMBL" id="CCD00932.1"/>
    </source>
</evidence>
<dbReference type="InterPro" id="IPR036282">
    <property type="entry name" value="Glutathione-S-Trfase_C_sf"/>
</dbReference>
<dbReference type="SUPFAM" id="SSF52833">
    <property type="entry name" value="Thioredoxin-like"/>
    <property type="match status" value="1"/>
</dbReference>
<dbReference type="Gene3D" id="2.60.120.10">
    <property type="entry name" value="Jelly Rolls"/>
    <property type="match status" value="1"/>
</dbReference>
<dbReference type="CDD" id="cd03049">
    <property type="entry name" value="GST_N_3"/>
    <property type="match status" value="1"/>
</dbReference>
<dbReference type="PROSITE" id="PS50404">
    <property type="entry name" value="GST_NTER"/>
    <property type="match status" value="1"/>
</dbReference>
<dbReference type="AlphaFoldDB" id="A0A9P1NPF9"/>
<keyword evidence="2" id="KW-0614">Plasmid</keyword>
<organism evidence="2 3">
    <name type="scientific">Azospirillum baldaniorum</name>
    <dbReference type="NCBI Taxonomy" id="1064539"/>
    <lineage>
        <taxon>Bacteria</taxon>
        <taxon>Pseudomonadati</taxon>
        <taxon>Pseudomonadota</taxon>
        <taxon>Alphaproteobacteria</taxon>
        <taxon>Rhodospirillales</taxon>
        <taxon>Azospirillaceae</taxon>
        <taxon>Azospirillum</taxon>
    </lineage>
</organism>
<sequence length="349" mass="38135">MKLRWSPTSPYVRKIAMVLIECGLDSAVEKQVTNAWAPDSDLPADNPLGKVPALILDDGSALYDSPVIAEYLDSLHDGPRLFPASGPARWTALRQQALADGICDAAILRRLELQRPDGERSDSWADRQRRAVARALDVLEAEAPALDGTLTIGTLSILVALGYLDFRFGHEDWRAGRPELAAWFASASDLDSFRRTAPAAGVRGDDTMEPLTPERIIATLGMQPHPEGGHYVETFRDAPANGERGVKTGIHYLLQAGERSHWHRVDAVEMWHWHAGGPLELSISNDGWSVERVILGMDLAGGQRPQGVVPAHAWQAARPMEGWVLVGCTVSPAFEFSGFEMAPEGWEPG</sequence>
<dbReference type="InterPro" id="IPR009327">
    <property type="entry name" value="Cupin_DUF985"/>
</dbReference>